<dbReference type="Proteomes" id="UP000663852">
    <property type="component" value="Unassembled WGS sequence"/>
</dbReference>
<sequence length="176" mass="20229">MMKNLYYYSLTLALLTIINGRSLQENNNNNYIRSISRGSNALLCYGYCLYSMNITSSPPQIIVSKKSFTNVMKNLPFMDGYPPLEKIYPFSSNEWNELVSLFDSDKFKSLDDHVTDSYGGVTDWSEWIQIDWTNTSKKITFNILTIPGFESFINKLNEISNQHQLITSTEVTPSDE</sequence>
<feature type="chain" id="PRO_5036226451" evidence="1">
    <location>
        <begin position="21"/>
        <end position="176"/>
    </location>
</feature>
<evidence type="ECO:0000313" key="2">
    <source>
        <dbReference type="EMBL" id="CAF1216145.1"/>
    </source>
</evidence>
<evidence type="ECO:0000256" key="1">
    <source>
        <dbReference type="SAM" id="SignalP"/>
    </source>
</evidence>
<dbReference type="EMBL" id="CAJNOR010001893">
    <property type="protein sequence ID" value="CAF1216145.1"/>
    <property type="molecule type" value="Genomic_DNA"/>
</dbReference>
<dbReference type="Proteomes" id="UP000663828">
    <property type="component" value="Unassembled WGS sequence"/>
</dbReference>
<dbReference type="AlphaFoldDB" id="A0A814XIB4"/>
<keyword evidence="1" id="KW-0732">Signal</keyword>
<comment type="caution">
    <text evidence="2">The sequence shown here is derived from an EMBL/GenBank/DDBJ whole genome shotgun (WGS) entry which is preliminary data.</text>
</comment>
<proteinExistence type="predicted"/>
<keyword evidence="4" id="KW-1185">Reference proteome</keyword>
<reference evidence="2" key="1">
    <citation type="submission" date="2021-02" db="EMBL/GenBank/DDBJ databases">
        <authorList>
            <person name="Nowell W R."/>
        </authorList>
    </citation>
    <scope>NUCLEOTIDE SEQUENCE</scope>
</reference>
<evidence type="ECO:0000313" key="3">
    <source>
        <dbReference type="EMBL" id="CAF1454210.1"/>
    </source>
</evidence>
<dbReference type="EMBL" id="CAJNOJ010000454">
    <property type="protein sequence ID" value="CAF1454210.1"/>
    <property type="molecule type" value="Genomic_DNA"/>
</dbReference>
<protein>
    <submittedName>
        <fullName evidence="2">Uncharacterized protein</fullName>
    </submittedName>
</protein>
<organism evidence="2 4">
    <name type="scientific">Adineta ricciae</name>
    <name type="common">Rotifer</name>
    <dbReference type="NCBI Taxonomy" id="249248"/>
    <lineage>
        <taxon>Eukaryota</taxon>
        <taxon>Metazoa</taxon>
        <taxon>Spiralia</taxon>
        <taxon>Gnathifera</taxon>
        <taxon>Rotifera</taxon>
        <taxon>Eurotatoria</taxon>
        <taxon>Bdelloidea</taxon>
        <taxon>Adinetida</taxon>
        <taxon>Adinetidae</taxon>
        <taxon>Adineta</taxon>
    </lineage>
</organism>
<gene>
    <name evidence="3" type="ORF">EDS130_LOCUS39718</name>
    <name evidence="2" type="ORF">XAT740_LOCUS24456</name>
</gene>
<name>A0A814XIB4_ADIRI</name>
<accession>A0A814XIB4</accession>
<evidence type="ECO:0000313" key="4">
    <source>
        <dbReference type="Proteomes" id="UP000663828"/>
    </source>
</evidence>
<feature type="signal peptide" evidence="1">
    <location>
        <begin position="1"/>
        <end position="20"/>
    </location>
</feature>